<dbReference type="InterPro" id="IPR016166">
    <property type="entry name" value="FAD-bd_PCMH"/>
</dbReference>
<keyword evidence="4" id="KW-0274">FAD</keyword>
<evidence type="ECO:0000256" key="2">
    <source>
        <dbReference type="ARBA" id="ARBA00008000"/>
    </source>
</evidence>
<dbReference type="InterPro" id="IPR051264">
    <property type="entry name" value="FAD-oxidored/transferase_4"/>
</dbReference>
<dbReference type="InterPro" id="IPR006094">
    <property type="entry name" value="Oxid_FAD_bind_N"/>
</dbReference>
<proteinExistence type="inferred from homology"/>
<dbReference type="InterPro" id="IPR016164">
    <property type="entry name" value="FAD-linked_Oxase-like_C"/>
</dbReference>
<dbReference type="PROSITE" id="PS51387">
    <property type="entry name" value="FAD_PCMH"/>
    <property type="match status" value="1"/>
</dbReference>
<dbReference type="Gene3D" id="3.30.70.2740">
    <property type="match status" value="1"/>
</dbReference>
<comment type="similarity">
    <text evidence="2">Belongs to the FAD-binding oxidoreductase/transferase type 4 family.</text>
</comment>
<dbReference type="GO" id="GO:0022904">
    <property type="term" value="P:respiratory electron transport chain"/>
    <property type="evidence" value="ECO:0007669"/>
    <property type="project" value="TreeGrafter"/>
</dbReference>
<dbReference type="InterPro" id="IPR016171">
    <property type="entry name" value="Vanillyl_alc_oxidase_C-sub2"/>
</dbReference>
<name>A8IJ56_AZOC5</name>
<dbReference type="SUPFAM" id="SSF56176">
    <property type="entry name" value="FAD-binding/transporter-associated domain-like"/>
    <property type="match status" value="1"/>
</dbReference>
<dbReference type="Proteomes" id="UP000000270">
    <property type="component" value="Chromosome"/>
</dbReference>
<dbReference type="FunFam" id="1.10.45.10:FF:000001">
    <property type="entry name" value="D-lactate dehydrogenase mitochondrial"/>
    <property type="match status" value="1"/>
</dbReference>
<evidence type="ECO:0000313" key="6">
    <source>
        <dbReference type="EMBL" id="BAF86251.1"/>
    </source>
</evidence>
<dbReference type="PANTHER" id="PTHR43716:SF2">
    <property type="entry name" value="BLL6224 PROTEIN"/>
    <property type="match status" value="1"/>
</dbReference>
<dbReference type="GO" id="GO:0003824">
    <property type="term" value="F:catalytic activity"/>
    <property type="evidence" value="ECO:0007669"/>
    <property type="project" value="InterPro"/>
</dbReference>
<dbReference type="STRING" id="438753.AZC_0253"/>
<dbReference type="Gene3D" id="3.30.43.10">
    <property type="entry name" value="Uridine Diphospho-n-acetylenolpyruvylglucosamine Reductase, domain 2"/>
    <property type="match status" value="1"/>
</dbReference>
<dbReference type="KEGG" id="azc:AZC_0253"/>
<sequence>MPACYEASRCAEAGMDRIDTVLKAVPEDLVTTDQDVVARYLTDFRKYMTGASRAVLRPRTTEDVRRIVALCAEHGVPLVPQGGNTSYCAAATPGVAGDELVLSLERLNAIREVDAPNLSLTAEAGCVLSVLQETADAAGLMLPLDLGSRQSCQIGGNLSTNAGGVSVLKYGMARDLVLGLEAVLPDGQLLDVLQPLRKNNTGYDVKQLLLGAEGTLGIITAVSLKLVRKSVQTVTAFLAIPEIDALTQILARAQAYTGECITSFEYVSDHSLRMLLAARSELRHPLTAPNPHYVLLEAQTASPVFPLEDAVSQLLEQLMEEGLVTDGTLASGGAQRDALWVLREHIPEAEVANGGSVKHDVSVTTSRLPAFVKEASALVEDHSEGGRLSIYGHVGDGNVHFNVVAPVGAVPATYKAWFEREVSPRIYDLAVAMGGSFGAEYGIGRVKLDLLDRYGNPAKIALMRAIKTAVDPKNILNPGKVVR</sequence>
<dbReference type="Gene3D" id="3.30.465.10">
    <property type="match status" value="1"/>
</dbReference>
<dbReference type="EMBL" id="AP009384">
    <property type="protein sequence ID" value="BAF86251.1"/>
    <property type="molecule type" value="Genomic_DNA"/>
</dbReference>
<reference evidence="6 7" key="4">
    <citation type="journal article" date="2009" name="Appl. Environ. Microbiol.">
        <title>Comparative genome-wide transcriptional profiling of Azorhizobium caulinodans ORS571 grown under free-living and symbiotic conditions.</title>
        <authorList>
            <person name="Tsukada S."/>
            <person name="Aono T."/>
            <person name="Akiba N."/>
            <person name="Lee KB."/>
            <person name="Liu CT."/>
            <person name="Toyazaki H."/>
            <person name="Oyaizu H."/>
        </authorList>
    </citation>
    <scope>NUCLEOTIDE SEQUENCE [LARGE SCALE GENOMIC DNA]</scope>
    <source>
        <strain evidence="7">ATCC 43989 / DSM 5975 / JCM 20966 / LMG 6465 / NBRC 14845 / NCIMB 13405 / ORS 571</strain>
    </source>
</reference>
<dbReference type="Gene3D" id="1.10.45.10">
    <property type="entry name" value="Vanillyl-alcohol Oxidase, Chain A, domain 4"/>
    <property type="match status" value="1"/>
</dbReference>
<dbReference type="HOGENOM" id="CLU_017779_4_1_5"/>
<dbReference type="InterPro" id="IPR016167">
    <property type="entry name" value="FAD-bd_PCMH_sub1"/>
</dbReference>
<dbReference type="InterPro" id="IPR036318">
    <property type="entry name" value="FAD-bd_PCMH-like_sf"/>
</dbReference>
<evidence type="ECO:0000256" key="3">
    <source>
        <dbReference type="ARBA" id="ARBA00022630"/>
    </source>
</evidence>
<evidence type="ECO:0000256" key="4">
    <source>
        <dbReference type="ARBA" id="ARBA00022827"/>
    </source>
</evidence>
<dbReference type="InterPro" id="IPR016169">
    <property type="entry name" value="FAD-bd_PCMH_sub2"/>
</dbReference>
<dbReference type="SUPFAM" id="SSF55103">
    <property type="entry name" value="FAD-linked oxidases, C-terminal domain"/>
    <property type="match status" value="1"/>
</dbReference>
<dbReference type="Pfam" id="PF02913">
    <property type="entry name" value="FAD-oxidase_C"/>
    <property type="match status" value="1"/>
</dbReference>
<dbReference type="AlphaFoldDB" id="A8IJ56"/>
<dbReference type="Gene3D" id="3.30.70.2190">
    <property type="match status" value="1"/>
</dbReference>
<gene>
    <name evidence="6" type="ordered locus">AZC_0253</name>
</gene>
<feature type="domain" description="FAD-binding PCMH-type" evidence="5">
    <location>
        <begin position="48"/>
        <end position="229"/>
    </location>
</feature>
<evidence type="ECO:0000259" key="5">
    <source>
        <dbReference type="PROSITE" id="PS51387"/>
    </source>
</evidence>
<dbReference type="eggNOG" id="COG0277">
    <property type="taxonomic scope" value="Bacteria"/>
</dbReference>
<keyword evidence="3" id="KW-0285">Flavoprotein</keyword>
<reference evidence="6 7" key="6">
    <citation type="journal article" date="2011" name="Appl. Environ. Microbiol.">
        <title>Involvement of the azorhizobial chromosome partition gene (parA) in the onset of bacteroid differentiation during Sesbania rostrata stem nodule development.</title>
        <authorList>
            <person name="Liu CT."/>
            <person name="Lee KB."/>
            <person name="Wang YS."/>
            <person name="Peng MH."/>
            <person name="Lee KT."/>
            <person name="Suzuki S."/>
            <person name="Suzuki T."/>
            <person name="Oyaizu H."/>
        </authorList>
    </citation>
    <scope>NUCLEOTIDE SEQUENCE [LARGE SCALE GENOMIC DNA]</scope>
    <source>
        <strain evidence="7">ATCC 43989 / DSM 5975 / JCM 20966 / LMG 6465 / NBRC 14845 / NCIMB 13405 / ORS 571</strain>
    </source>
</reference>
<comment type="cofactor">
    <cofactor evidence="1">
        <name>FAD</name>
        <dbReference type="ChEBI" id="CHEBI:57692"/>
    </cofactor>
</comment>
<dbReference type="PANTHER" id="PTHR43716">
    <property type="entry name" value="D-2-HYDROXYGLUTARATE DEHYDROGENASE, MITOCHONDRIAL"/>
    <property type="match status" value="1"/>
</dbReference>
<accession>A8IJ56</accession>
<dbReference type="GO" id="GO:0071949">
    <property type="term" value="F:FAD binding"/>
    <property type="evidence" value="ECO:0007669"/>
    <property type="project" value="InterPro"/>
</dbReference>
<reference evidence="6 7" key="1">
    <citation type="journal article" date="2007" name="Appl. Environ. Microbiol.">
        <title>Rhizobial factors required for stem nodule maturation and maintenance in Sesbania rostrata-Azorhizobium caulinodans ORS571 symbiosis.</title>
        <authorList>
            <person name="Suzuki S."/>
            <person name="Aono T."/>
            <person name="Lee KB."/>
            <person name="Suzuki T."/>
            <person name="Liu CT."/>
            <person name="Miwa H."/>
            <person name="Wakao S."/>
            <person name="Iki T."/>
            <person name="Oyaizu H."/>
        </authorList>
    </citation>
    <scope>NUCLEOTIDE SEQUENCE [LARGE SCALE GENOMIC DNA]</scope>
    <source>
        <strain evidence="7">ATCC 43989 / DSM 5975 / JCM 20966 / LMG 6465 / NBRC 14845 / NCIMB 13405 / ORS 571</strain>
    </source>
</reference>
<reference evidence="7" key="2">
    <citation type="submission" date="2007-04" db="EMBL/GenBank/DDBJ databases">
        <title>Complete genome sequence of the nitrogen-fixing bacterium Azorhizobium caulinodans ORS571.</title>
        <authorList>
            <person name="Lee K.B."/>
            <person name="Backer P.D."/>
            <person name="Aono T."/>
            <person name="Liu C.T."/>
            <person name="Suzuki S."/>
            <person name="Suzuki T."/>
            <person name="Kaneko T."/>
            <person name="Yamada M."/>
            <person name="Tabata S."/>
            <person name="Kupfer D.M."/>
            <person name="Najar F.Z."/>
            <person name="Wiley G.B."/>
            <person name="Roe B."/>
            <person name="Binnewies T."/>
            <person name="Ussery D."/>
            <person name="Vereecke D."/>
            <person name="Gevers D."/>
            <person name="Holsters M."/>
            <person name="Oyaizu H."/>
        </authorList>
    </citation>
    <scope>NUCLEOTIDE SEQUENCE [LARGE SCALE GENOMIC DNA]</scope>
    <source>
        <strain evidence="7">ATCC 43989 / DSM 5975 / JCM 20966 / LMG 6465 / NBRC 14845 / NCIMB 13405 / ORS 571</strain>
    </source>
</reference>
<evidence type="ECO:0000313" key="7">
    <source>
        <dbReference type="Proteomes" id="UP000000270"/>
    </source>
</evidence>
<dbReference type="InterPro" id="IPR004113">
    <property type="entry name" value="FAD-bd_oxidored_4_C"/>
</dbReference>
<reference evidence="6 7" key="3">
    <citation type="journal article" date="2008" name="BMC Genomics">
        <title>The genome of the versatile nitrogen fixer Azorhizobium caulinodans ORS571.</title>
        <authorList>
            <person name="Lee KB."/>
            <person name="Backer P.D."/>
            <person name="Aono T."/>
            <person name="Liu CT."/>
            <person name="Suzuki S."/>
            <person name="Suzuki T."/>
            <person name="Kaneko T."/>
            <person name="Yamada M."/>
            <person name="Tabata S."/>
            <person name="Kupfer D.M."/>
            <person name="Najar F.Z."/>
            <person name="Wiley G.B."/>
            <person name="Roe B."/>
            <person name="Binnewies T.T."/>
            <person name="Ussery D.W."/>
            <person name="D'Haeze W."/>
            <person name="Herder J.D."/>
            <person name="Gevers D."/>
            <person name="Vereecke D."/>
            <person name="Holsters M."/>
            <person name="Oyaizu H."/>
        </authorList>
    </citation>
    <scope>NUCLEOTIDE SEQUENCE [LARGE SCALE GENOMIC DNA]</scope>
    <source>
        <strain evidence="7">ATCC 43989 / DSM 5975 / JCM 20966 / LMG 6465 / NBRC 14845 / NCIMB 13405 / ORS 571</strain>
    </source>
</reference>
<reference evidence="6 7" key="5">
    <citation type="journal article" date="2010" name="Appl. Environ. Microbiol.">
        <title>phrR-like gene praR of Azorhizobium caulinodans ORS571 is essential for symbiosis with Sesbania rostrata and is involved in expression of reb genes.</title>
        <authorList>
            <person name="Akiba N."/>
            <person name="Aono T."/>
            <person name="Toyazaki H."/>
            <person name="Sato S."/>
            <person name="Oyaizu H."/>
        </authorList>
    </citation>
    <scope>NUCLEOTIDE SEQUENCE [LARGE SCALE GENOMIC DNA]</scope>
    <source>
        <strain evidence="7">ATCC 43989 / DSM 5975 / JCM 20966 / LMG 6465 / NBRC 14845 / NCIMB 13405 / ORS 571</strain>
    </source>
</reference>
<dbReference type="Pfam" id="PF01565">
    <property type="entry name" value="FAD_binding_4"/>
    <property type="match status" value="1"/>
</dbReference>
<evidence type="ECO:0000256" key="1">
    <source>
        <dbReference type="ARBA" id="ARBA00001974"/>
    </source>
</evidence>
<organism evidence="6 7">
    <name type="scientific">Azorhizobium caulinodans (strain ATCC 43989 / DSM 5975 / JCM 20966 / LMG 6465 / NBRC 14845 / NCIMB 13405 / ORS 571)</name>
    <dbReference type="NCBI Taxonomy" id="438753"/>
    <lineage>
        <taxon>Bacteria</taxon>
        <taxon>Pseudomonadati</taxon>
        <taxon>Pseudomonadota</taxon>
        <taxon>Alphaproteobacteria</taxon>
        <taxon>Hyphomicrobiales</taxon>
        <taxon>Xanthobacteraceae</taxon>
        <taxon>Azorhizobium</taxon>
    </lineage>
</organism>
<protein>
    <submittedName>
        <fullName evidence="6">Putative FAD/FMN-containing dehydrogenase</fullName>
    </submittedName>
</protein>
<keyword evidence="7" id="KW-1185">Reference proteome</keyword>